<evidence type="ECO:0000313" key="6">
    <source>
        <dbReference type="EMBL" id="SVD40421.1"/>
    </source>
</evidence>
<evidence type="ECO:0000259" key="5">
    <source>
        <dbReference type="Pfam" id="PF16363"/>
    </source>
</evidence>
<comment type="cofactor">
    <cofactor evidence="1">
        <name>NADP(+)</name>
        <dbReference type="ChEBI" id="CHEBI:58349"/>
    </cofactor>
</comment>
<feature type="non-terminal residue" evidence="6">
    <location>
        <position position="288"/>
    </location>
</feature>
<sequence length="288" mass="32546">KKNSFKKMKRALVTGVTGQDGAYLSKLLLEKGYKVYGTFRRVSTPNFWRLQTLDIHSKIHLIPADLVDMGSLLEALKVSDPDEVYNLGASSYVGTSFEEAVANAEITGLAVTKFLEAILHQNSDIKFYQASSSEMFGNSKTTVQNEDTPFVPNSPYAVSKLYAHWITNIYRESYDLFACCGVLFNHESPIRGLEFVSRKITNGVAQISLGLKDKLVLGNLKAKRDWGFTPEYMDVIYKMMQQDKADDYVISTGESHSVSDFAKEAFDLVGLNWKKYVKSDKKFFRPYE</sequence>
<feature type="non-terminal residue" evidence="6">
    <location>
        <position position="1"/>
    </location>
</feature>
<evidence type="ECO:0000256" key="1">
    <source>
        <dbReference type="ARBA" id="ARBA00001937"/>
    </source>
</evidence>
<gene>
    <name evidence="6" type="ORF">METZ01_LOCUS393275</name>
</gene>
<dbReference type="AlphaFoldDB" id="A0A382V3G6"/>
<name>A0A382V3G6_9ZZZZ</name>
<dbReference type="Gene3D" id="3.40.50.720">
    <property type="entry name" value="NAD(P)-binding Rossmann-like Domain"/>
    <property type="match status" value="1"/>
</dbReference>
<dbReference type="PANTHER" id="PTHR43715">
    <property type="entry name" value="GDP-MANNOSE 4,6-DEHYDRATASE"/>
    <property type="match status" value="1"/>
</dbReference>
<dbReference type="GO" id="GO:0042351">
    <property type="term" value="P:'de novo' GDP-L-fucose biosynthetic process"/>
    <property type="evidence" value="ECO:0007669"/>
    <property type="project" value="TreeGrafter"/>
</dbReference>
<evidence type="ECO:0000256" key="4">
    <source>
        <dbReference type="ARBA" id="ARBA00023239"/>
    </source>
</evidence>
<dbReference type="SUPFAM" id="SSF51735">
    <property type="entry name" value="NAD(P)-binding Rossmann-fold domains"/>
    <property type="match status" value="1"/>
</dbReference>
<protein>
    <recommendedName>
        <fullName evidence="3">GDP-mannose 4,6-dehydratase</fullName>
        <ecNumber evidence="3">4.2.1.47</ecNumber>
    </recommendedName>
</protein>
<dbReference type="InterPro" id="IPR036291">
    <property type="entry name" value="NAD(P)-bd_dom_sf"/>
</dbReference>
<dbReference type="FunFam" id="3.40.50.720:FF:000924">
    <property type="entry name" value="GDP-mannose 4,6 dehydratase"/>
    <property type="match status" value="1"/>
</dbReference>
<keyword evidence="4" id="KW-0456">Lyase</keyword>
<evidence type="ECO:0000256" key="2">
    <source>
        <dbReference type="ARBA" id="ARBA00009263"/>
    </source>
</evidence>
<reference evidence="6" key="1">
    <citation type="submission" date="2018-05" db="EMBL/GenBank/DDBJ databases">
        <authorList>
            <person name="Lanie J.A."/>
            <person name="Ng W.-L."/>
            <person name="Kazmierczak K.M."/>
            <person name="Andrzejewski T.M."/>
            <person name="Davidsen T.M."/>
            <person name="Wayne K.J."/>
            <person name="Tettelin H."/>
            <person name="Glass J.I."/>
            <person name="Rusch D."/>
            <person name="Podicherti R."/>
            <person name="Tsui H.-C.T."/>
            <person name="Winkler M.E."/>
        </authorList>
    </citation>
    <scope>NUCLEOTIDE SEQUENCE</scope>
</reference>
<comment type="similarity">
    <text evidence="2">Belongs to the NAD(P)-dependent epimerase/dehydratase family. GDP-mannose 4,6-dehydratase subfamily.</text>
</comment>
<organism evidence="6">
    <name type="scientific">marine metagenome</name>
    <dbReference type="NCBI Taxonomy" id="408172"/>
    <lineage>
        <taxon>unclassified sequences</taxon>
        <taxon>metagenomes</taxon>
        <taxon>ecological metagenomes</taxon>
    </lineage>
</organism>
<dbReference type="PANTHER" id="PTHR43715:SF1">
    <property type="entry name" value="GDP-MANNOSE 4,6 DEHYDRATASE"/>
    <property type="match status" value="1"/>
</dbReference>
<dbReference type="Gene3D" id="3.90.25.10">
    <property type="entry name" value="UDP-galactose 4-epimerase, domain 1"/>
    <property type="match status" value="1"/>
</dbReference>
<dbReference type="InterPro" id="IPR016040">
    <property type="entry name" value="NAD(P)-bd_dom"/>
</dbReference>
<feature type="domain" description="NAD(P)-binding" evidence="5">
    <location>
        <begin position="12"/>
        <end position="286"/>
    </location>
</feature>
<evidence type="ECO:0000256" key="3">
    <source>
        <dbReference type="ARBA" id="ARBA00011989"/>
    </source>
</evidence>
<dbReference type="GO" id="GO:0008446">
    <property type="term" value="F:GDP-mannose 4,6-dehydratase activity"/>
    <property type="evidence" value="ECO:0007669"/>
    <property type="project" value="UniProtKB-EC"/>
</dbReference>
<accession>A0A382V3G6</accession>
<proteinExistence type="inferred from homology"/>
<dbReference type="CDD" id="cd05260">
    <property type="entry name" value="GDP_MD_SDR_e"/>
    <property type="match status" value="1"/>
</dbReference>
<dbReference type="InterPro" id="IPR006368">
    <property type="entry name" value="GDP_Man_deHydtase"/>
</dbReference>
<dbReference type="EMBL" id="UINC01148498">
    <property type="protein sequence ID" value="SVD40421.1"/>
    <property type="molecule type" value="Genomic_DNA"/>
</dbReference>
<dbReference type="EC" id="4.2.1.47" evidence="3"/>
<dbReference type="Pfam" id="PF16363">
    <property type="entry name" value="GDP_Man_Dehyd"/>
    <property type="match status" value="1"/>
</dbReference>